<evidence type="ECO:0000256" key="1">
    <source>
        <dbReference type="ARBA" id="ARBA00004196"/>
    </source>
</evidence>
<evidence type="ECO:0000256" key="7">
    <source>
        <dbReference type="ARBA" id="ARBA00022837"/>
    </source>
</evidence>
<dbReference type="Pfam" id="PF02335">
    <property type="entry name" value="Cytochrom_C552"/>
    <property type="match status" value="1"/>
</dbReference>
<dbReference type="NCBIfam" id="NF008339">
    <property type="entry name" value="PRK11125.1"/>
    <property type="match status" value="1"/>
</dbReference>
<comment type="similarity">
    <text evidence="2">Belongs to the cytochrome c-552 family.</text>
</comment>
<evidence type="ECO:0000256" key="4">
    <source>
        <dbReference type="ARBA" id="ARBA00022617"/>
    </source>
</evidence>
<comment type="subcellular location">
    <subcellularLocation>
        <location evidence="1">Cell envelope</location>
    </subcellularLocation>
</comment>
<dbReference type="Gene3D" id="1.20.140.10">
    <property type="entry name" value="Butyryl-CoA Dehydrogenase, subunit A, domain 3"/>
    <property type="match status" value="1"/>
</dbReference>
<evidence type="ECO:0000256" key="11">
    <source>
        <dbReference type="SAM" id="Phobius"/>
    </source>
</evidence>
<dbReference type="InterPro" id="IPR003321">
    <property type="entry name" value="Cyt_c552"/>
</dbReference>
<dbReference type="EMBL" id="AP024488">
    <property type="protein sequence ID" value="BCS95138.1"/>
    <property type="molecule type" value="Genomic_DNA"/>
</dbReference>
<keyword evidence="11" id="KW-0472">Membrane</keyword>
<evidence type="ECO:0000256" key="9">
    <source>
        <dbReference type="ARBA" id="ARBA00023004"/>
    </source>
</evidence>
<dbReference type="PANTHER" id="PTHR30633:SF0">
    <property type="entry name" value="CYTOCHROME C-552"/>
    <property type="match status" value="1"/>
</dbReference>
<dbReference type="CDD" id="cd00548">
    <property type="entry name" value="NrfA-like"/>
    <property type="match status" value="1"/>
</dbReference>
<keyword evidence="5" id="KW-0479">Metal-binding</keyword>
<keyword evidence="6" id="KW-0732">Signal</keyword>
<comment type="catalytic activity">
    <reaction evidence="10">
        <text>6 Fe(III)-[cytochrome c] + NH4(+) + 2 H2O = 6 Fe(II)-[cytochrome c] + nitrite + 8 H(+)</text>
        <dbReference type="Rhea" id="RHEA:13089"/>
        <dbReference type="Rhea" id="RHEA-COMP:10350"/>
        <dbReference type="Rhea" id="RHEA-COMP:14399"/>
        <dbReference type="ChEBI" id="CHEBI:15377"/>
        <dbReference type="ChEBI" id="CHEBI:15378"/>
        <dbReference type="ChEBI" id="CHEBI:16301"/>
        <dbReference type="ChEBI" id="CHEBI:28938"/>
        <dbReference type="ChEBI" id="CHEBI:29033"/>
        <dbReference type="ChEBI" id="CHEBI:29034"/>
        <dbReference type="EC" id="1.7.2.2"/>
    </reaction>
</comment>
<dbReference type="SUPFAM" id="SSF48695">
    <property type="entry name" value="Multiheme cytochromes"/>
    <property type="match status" value="1"/>
</dbReference>
<dbReference type="EC" id="1.7.2.2" evidence="3"/>
<keyword evidence="13" id="KW-1185">Reference proteome</keyword>
<dbReference type="PIRSF" id="PIRSF000243">
    <property type="entry name" value="Cyt_c552"/>
    <property type="match status" value="1"/>
</dbReference>
<keyword evidence="8" id="KW-0560">Oxidoreductase</keyword>
<keyword evidence="4" id="KW-0349">Heme</keyword>
<keyword evidence="11" id="KW-0812">Transmembrane</keyword>
<reference evidence="12 13" key="1">
    <citation type="submission" date="2021-02" db="EMBL/GenBank/DDBJ databases">
        <title>Complete genome of Desulfoluna sp. strain ASN36.</title>
        <authorList>
            <person name="Takahashi A."/>
            <person name="Kojima H."/>
            <person name="Fukui M."/>
        </authorList>
    </citation>
    <scope>NUCLEOTIDE SEQUENCE [LARGE SCALE GENOMIC DNA]</scope>
    <source>
        <strain evidence="12 13">ASN36</strain>
    </source>
</reference>
<keyword evidence="7" id="KW-0106">Calcium</keyword>
<dbReference type="RefSeq" id="WP_236891419.1">
    <property type="nucleotide sequence ID" value="NZ_AP024488.1"/>
</dbReference>
<dbReference type="Proteomes" id="UP001320148">
    <property type="component" value="Chromosome"/>
</dbReference>
<keyword evidence="11" id="KW-1133">Transmembrane helix</keyword>
<evidence type="ECO:0000256" key="3">
    <source>
        <dbReference type="ARBA" id="ARBA00011887"/>
    </source>
</evidence>
<gene>
    <name evidence="12" type="primary">nrfA</name>
    <name evidence="12" type="ORF">DSLASN_07700</name>
</gene>
<evidence type="ECO:0000256" key="2">
    <source>
        <dbReference type="ARBA" id="ARBA00009288"/>
    </source>
</evidence>
<dbReference type="Gene3D" id="1.10.1130.10">
    <property type="entry name" value="Flavocytochrome C3, Chain A"/>
    <property type="match status" value="1"/>
</dbReference>
<feature type="transmembrane region" description="Helical" evidence="11">
    <location>
        <begin position="5"/>
        <end position="23"/>
    </location>
</feature>
<evidence type="ECO:0000256" key="6">
    <source>
        <dbReference type="ARBA" id="ARBA00022729"/>
    </source>
</evidence>
<dbReference type="InterPro" id="IPR036280">
    <property type="entry name" value="Multihaem_cyt_sf"/>
</dbReference>
<name>A0ABN6EXQ2_9BACT</name>
<evidence type="ECO:0000256" key="5">
    <source>
        <dbReference type="ARBA" id="ARBA00022723"/>
    </source>
</evidence>
<proteinExistence type="inferred from homology"/>
<dbReference type="PANTHER" id="PTHR30633">
    <property type="entry name" value="CYTOCHROME C-552 RESPIRATORY NITRITE REDUCTASE"/>
    <property type="match status" value="1"/>
</dbReference>
<keyword evidence="9" id="KW-0408">Iron</keyword>
<evidence type="ECO:0000256" key="8">
    <source>
        <dbReference type="ARBA" id="ARBA00023002"/>
    </source>
</evidence>
<evidence type="ECO:0000256" key="10">
    <source>
        <dbReference type="ARBA" id="ARBA00049131"/>
    </source>
</evidence>
<sequence>MKRYVLIIVVVVIGVAFMGYMLGSIGTKKDEKALLNTAPVIKEKGIEARSDVWGESYPNQYDTWKMTSQSAKIEDMLEKYPQLVILWAGYGFSKDYNSPRGHAFALQSNRNTLRTGGPTGADNGPMPMACWACKSSDVPRLMAKEGKNEFFTGKWARAGSEIVNPIGCADCHNTQTSQLEISRPYLTRALEASGVELDKITYQEMRSLACAQCHVEYYFRPTPYSNQDGESKTAAVVTLPWAKGLTAEAMEEYYDEYGFSDWTHSLSDTPLLKAQHPGYEMFVTGIHYKRGLSCADCHLPYTQKGSIKFSTHHIQSPLDDIANSCLTCHRQSEEEFRNIVKEKLKRKDQLHVIAMNSLATAHLNAKKAWEIGATEEEMEPVLQMIRSGQWLWDFSIASHGSFFHAPEETLRLLAVANEKAQQANLMLTGVLAAHDVLNYQVPDFSTKEKAQALAGVDLPMLIEEKLEFKNGLMKLWLEEAVREERLTNKFLDTLPDNASYPQ</sequence>
<evidence type="ECO:0000313" key="12">
    <source>
        <dbReference type="EMBL" id="BCS95138.1"/>
    </source>
</evidence>
<organism evidence="12 13">
    <name type="scientific">Desulfoluna limicola</name>
    <dbReference type="NCBI Taxonomy" id="2810562"/>
    <lineage>
        <taxon>Bacteria</taxon>
        <taxon>Pseudomonadati</taxon>
        <taxon>Thermodesulfobacteriota</taxon>
        <taxon>Desulfobacteria</taxon>
        <taxon>Desulfobacterales</taxon>
        <taxon>Desulfolunaceae</taxon>
        <taxon>Desulfoluna</taxon>
    </lineage>
</organism>
<accession>A0ABN6EXQ2</accession>
<protein>
    <recommendedName>
        <fullName evidence="3">nitrite reductase (cytochrome; ammonia-forming)</fullName>
        <ecNumber evidence="3">1.7.2.2</ecNumber>
    </recommendedName>
</protein>
<evidence type="ECO:0000313" key="13">
    <source>
        <dbReference type="Proteomes" id="UP001320148"/>
    </source>
</evidence>